<evidence type="ECO:0000256" key="2">
    <source>
        <dbReference type="ARBA" id="ARBA00022695"/>
    </source>
</evidence>
<protein>
    <submittedName>
        <fullName evidence="4">ADP-ribose pyrophosphatase</fullName>
    </submittedName>
</protein>
<accession>A0A2T3WC54</accession>
<sequence>MNAARSGGTLAVYIGRFQPPHAAHLHTMRAALASHGQLLVLLGSANLARSHKNPWTAAERARLIRRALAAQGVPRRGLHLRPLPDEFDAARWAARVRAEVEGVARLTGAAEVVLTGFEKDASSAYLRWFPEWRLSPVPARGALNATALRAALFEGRALADWTPIPVAAFLQAFRAGPAFARLQAEFQAVQAEQAALRGSDPRHEVLRLFVDHAGAGGTARIWLGRRPGPIGAGLLALPGEMQSPGAATPSAAAVFDHPGRSLGWPAVAHVVPVTAPLPGTRPMLLDRALQRPHAFFEDHAVILRRLGLDAAPVPA</sequence>
<evidence type="ECO:0000256" key="1">
    <source>
        <dbReference type="ARBA" id="ARBA00022679"/>
    </source>
</evidence>
<dbReference type="InterPro" id="IPR014729">
    <property type="entry name" value="Rossmann-like_a/b/a_fold"/>
</dbReference>
<dbReference type="GO" id="GO:0016779">
    <property type="term" value="F:nucleotidyltransferase activity"/>
    <property type="evidence" value="ECO:0007669"/>
    <property type="project" value="UniProtKB-KW"/>
</dbReference>
<dbReference type="PANTHER" id="PTHR21342:SF0">
    <property type="entry name" value="BIFUNCTIONAL NMN ADENYLYLTRANSFERASE_NUDIX HYDROLASE"/>
    <property type="match status" value="1"/>
</dbReference>
<dbReference type="EMBL" id="PYSV01000002">
    <property type="protein sequence ID" value="PTA69422.1"/>
    <property type="molecule type" value="Genomic_DNA"/>
</dbReference>
<gene>
    <name evidence="4" type="ORF">C8263_02310</name>
</gene>
<dbReference type="Pfam" id="PF01467">
    <property type="entry name" value="CTP_transf_like"/>
    <property type="match status" value="1"/>
</dbReference>
<evidence type="ECO:0000313" key="5">
    <source>
        <dbReference type="Proteomes" id="UP000240317"/>
    </source>
</evidence>
<dbReference type="PANTHER" id="PTHR21342">
    <property type="entry name" value="PHOSPHOPANTETHEINE ADENYLYLTRANSFERASE"/>
    <property type="match status" value="1"/>
</dbReference>
<dbReference type="Proteomes" id="UP000240317">
    <property type="component" value="Unassembled WGS sequence"/>
</dbReference>
<evidence type="ECO:0000313" key="4">
    <source>
        <dbReference type="EMBL" id="PTA69422.1"/>
    </source>
</evidence>
<evidence type="ECO:0000259" key="3">
    <source>
        <dbReference type="Pfam" id="PF01467"/>
    </source>
</evidence>
<keyword evidence="1" id="KW-0808">Transferase</keyword>
<dbReference type="NCBIfam" id="TIGR00125">
    <property type="entry name" value="cyt_tran_rel"/>
    <property type="match status" value="1"/>
</dbReference>
<dbReference type="InterPro" id="IPR004821">
    <property type="entry name" value="Cyt_trans-like"/>
</dbReference>
<dbReference type="SUPFAM" id="SSF52374">
    <property type="entry name" value="Nucleotidylyl transferase"/>
    <property type="match status" value="1"/>
</dbReference>
<dbReference type="AlphaFoldDB" id="A0A2T3WC54"/>
<keyword evidence="5" id="KW-1185">Reference proteome</keyword>
<reference evidence="4 5" key="1">
    <citation type="submission" date="2018-03" db="EMBL/GenBank/DDBJ databases">
        <title>Draft genome of Deinococcus sp. OD32.</title>
        <authorList>
            <person name="Wang X.-P."/>
            <person name="Du Z.-J."/>
        </authorList>
    </citation>
    <scope>NUCLEOTIDE SEQUENCE [LARGE SCALE GENOMIC DNA]</scope>
    <source>
        <strain evidence="4 5">OD32</strain>
    </source>
</reference>
<keyword evidence="2" id="KW-0548">Nucleotidyltransferase</keyword>
<feature type="domain" description="Cytidyltransferase-like" evidence="3">
    <location>
        <begin position="12"/>
        <end position="67"/>
    </location>
</feature>
<dbReference type="Gene3D" id="3.40.50.620">
    <property type="entry name" value="HUPs"/>
    <property type="match status" value="1"/>
</dbReference>
<dbReference type="OrthoDB" id="9786141at2"/>
<organism evidence="4 5">
    <name type="scientific">Deinococcus arcticus</name>
    <dbReference type="NCBI Taxonomy" id="2136176"/>
    <lineage>
        <taxon>Bacteria</taxon>
        <taxon>Thermotogati</taxon>
        <taxon>Deinococcota</taxon>
        <taxon>Deinococci</taxon>
        <taxon>Deinococcales</taxon>
        <taxon>Deinococcaceae</taxon>
        <taxon>Deinococcus</taxon>
    </lineage>
</organism>
<comment type="caution">
    <text evidence="4">The sequence shown here is derived from an EMBL/GenBank/DDBJ whole genome shotgun (WGS) entry which is preliminary data.</text>
</comment>
<name>A0A2T3WC54_9DEIO</name>
<proteinExistence type="predicted"/>